<evidence type="ECO:0000313" key="2">
    <source>
        <dbReference type="EMBL" id="MVT45068.1"/>
    </source>
</evidence>
<name>A0A6N8JLE8_9BACT</name>
<dbReference type="InterPro" id="IPR043504">
    <property type="entry name" value="Peptidase_S1_PA_chymotrypsin"/>
</dbReference>
<dbReference type="Pfam" id="PF20280">
    <property type="entry name" value="CTD4"/>
    <property type="match status" value="1"/>
</dbReference>
<evidence type="ECO:0000259" key="1">
    <source>
        <dbReference type="Pfam" id="PF20280"/>
    </source>
</evidence>
<dbReference type="Proteomes" id="UP000468388">
    <property type="component" value="Unassembled WGS sequence"/>
</dbReference>
<evidence type="ECO:0000313" key="3">
    <source>
        <dbReference type="Proteomes" id="UP000468388"/>
    </source>
</evidence>
<dbReference type="Gene3D" id="2.40.10.10">
    <property type="entry name" value="Trypsin-like serine proteases"/>
    <property type="match status" value="1"/>
</dbReference>
<accession>A0A6N8JLE8</accession>
<reference evidence="2 3" key="1">
    <citation type="submission" date="2019-12" db="EMBL/GenBank/DDBJ databases">
        <title>The draft genomic sequence of strain Chitinophaga oryziterrae JCM 16595.</title>
        <authorList>
            <person name="Zhang X."/>
        </authorList>
    </citation>
    <scope>NUCLEOTIDE SEQUENCE [LARGE SCALE GENOMIC DNA]</scope>
    <source>
        <strain evidence="2 3">JCM 16595</strain>
    </source>
</reference>
<proteinExistence type="predicted"/>
<feature type="domain" description="ABC-three component systems C-terminal" evidence="1">
    <location>
        <begin position="196"/>
        <end position="415"/>
    </location>
</feature>
<sequence length="447" mass="51294">MIIDQIKEHVVCINGGSGVLFQPSCEKTTYILTCDHVVKEKEVGYDVPVARIRIYDQESRDFTINHNILLQEKSNYFRDEKLDLAIIKIPKVCVNTDLICIEEFEKYDGNIRLCGFPNSRRVGNNIMLRDDTNITLSPDNQLGKREARIPGNLRHSDIAGQSGGAIYCLDGDRVGLLGIQNLVAVKNEELGRILFTPIKDFKSIVVSSEGLLESIEPYYIKDFTHLLSDIFNLGEERVTSEARRKMIFALGGVAKTIISADITPKTILDSIENKLLLLYNQQPDNLNIKKLWCFWLEMLVIIQVATKKNYKDEPFNDVFRKFRLFYSDINKDFFLKHLEDLCHTDYERLDTNGLVIVASNASASIKPFLDLGDIVQDISEIKEQIEFNNQLLHIDNPKPFALETYKFINISAFKDYTLTNHYLTLKEISLPSILEELFKIYGTYINR</sequence>
<dbReference type="SUPFAM" id="SSF50494">
    <property type="entry name" value="Trypsin-like serine proteases"/>
    <property type="match status" value="1"/>
</dbReference>
<keyword evidence="3" id="KW-1185">Reference proteome</keyword>
<dbReference type="EMBL" id="WRXO01000015">
    <property type="protein sequence ID" value="MVT45068.1"/>
    <property type="molecule type" value="Genomic_DNA"/>
</dbReference>
<dbReference type="InterPro" id="IPR046916">
    <property type="entry name" value="ABC-3C_CTD4"/>
</dbReference>
<dbReference type="RefSeq" id="WP_157303853.1">
    <property type="nucleotide sequence ID" value="NZ_BAAAZB010000018.1"/>
</dbReference>
<protein>
    <recommendedName>
        <fullName evidence="1">ABC-three component systems C-terminal domain-containing protein</fullName>
    </recommendedName>
</protein>
<gene>
    <name evidence="2" type="ORF">GO495_31060</name>
</gene>
<organism evidence="2 3">
    <name type="scientific">Chitinophaga oryziterrae</name>
    <dbReference type="NCBI Taxonomy" id="1031224"/>
    <lineage>
        <taxon>Bacteria</taxon>
        <taxon>Pseudomonadati</taxon>
        <taxon>Bacteroidota</taxon>
        <taxon>Chitinophagia</taxon>
        <taxon>Chitinophagales</taxon>
        <taxon>Chitinophagaceae</taxon>
        <taxon>Chitinophaga</taxon>
    </lineage>
</organism>
<comment type="caution">
    <text evidence="2">The sequence shown here is derived from an EMBL/GenBank/DDBJ whole genome shotgun (WGS) entry which is preliminary data.</text>
</comment>
<dbReference type="InterPro" id="IPR009003">
    <property type="entry name" value="Peptidase_S1_PA"/>
</dbReference>
<dbReference type="AlphaFoldDB" id="A0A6N8JLE8"/>
<dbReference type="OrthoDB" id="623545at2"/>